<feature type="compositionally biased region" description="Basic and acidic residues" evidence="1">
    <location>
        <begin position="250"/>
        <end position="260"/>
    </location>
</feature>
<evidence type="ECO:0000313" key="2">
    <source>
        <dbReference type="EMBL" id="MEL3918139.1"/>
    </source>
</evidence>
<name>A0ABU9J6D2_AEREN</name>
<dbReference type="Proteomes" id="UP001491613">
    <property type="component" value="Unassembled WGS sequence"/>
</dbReference>
<evidence type="ECO:0000313" key="3">
    <source>
        <dbReference type="Proteomes" id="UP001491613"/>
    </source>
</evidence>
<reference evidence="2 3" key="1">
    <citation type="submission" date="2024-01" db="EMBL/GenBank/DDBJ databases">
        <title>Horizontal gene transfer in Aeromonas trota.</title>
        <authorList>
            <person name="Otero Olarra J.E."/>
            <person name="Perez Valdespino A."/>
        </authorList>
    </citation>
    <scope>NUCLEOTIDE SEQUENCE [LARGE SCALE GENOMIC DNA]</scope>
    <source>
        <strain evidence="2 3">9.1</strain>
    </source>
</reference>
<dbReference type="EMBL" id="JAZDDP010000001">
    <property type="protein sequence ID" value="MEL3918139.1"/>
    <property type="molecule type" value="Genomic_DNA"/>
</dbReference>
<proteinExistence type="predicted"/>
<keyword evidence="3" id="KW-1185">Reference proteome</keyword>
<feature type="region of interest" description="Disordered" evidence="1">
    <location>
        <begin position="45"/>
        <end position="107"/>
    </location>
</feature>
<dbReference type="RefSeq" id="WP_342016550.1">
    <property type="nucleotide sequence ID" value="NZ_JAVTII010000001.1"/>
</dbReference>
<feature type="compositionally biased region" description="Polar residues" evidence="1">
    <location>
        <begin position="47"/>
        <end position="68"/>
    </location>
</feature>
<feature type="compositionally biased region" description="Basic and acidic residues" evidence="1">
    <location>
        <begin position="94"/>
        <end position="107"/>
    </location>
</feature>
<sequence>MGKHTDWQVLQAAFIQEHAKTGIAAKEWCAQRGLNYQSARRYIKPRTAQSRTQSAQFDVRSAQKSAQLSAGKMRSSDQSAQLAQAMKSPTDPGANHENKSGRCADGRFDKGNRVSVGNPGNPHPPSNIKPGMQIAKTHGGYAKFLDADELFDQAKELRLRDELLFTRARALSVTQSLKALQHELATAQELSDRIALYDKILKAELALDRNILRIESIERTLSTLRIDEVSGPKIEADTNRIKAATRKLSAEADRLEKDGDSESTPIGDILEDLQSAGTGGLMS</sequence>
<gene>
    <name evidence="2" type="ORF">V1482_01785</name>
</gene>
<accession>A0ABU9J6D2</accession>
<feature type="region of interest" description="Disordered" evidence="1">
    <location>
        <begin position="250"/>
        <end position="283"/>
    </location>
</feature>
<protein>
    <submittedName>
        <fullName evidence="2">Terminase</fullName>
    </submittedName>
</protein>
<evidence type="ECO:0000256" key="1">
    <source>
        <dbReference type="SAM" id="MobiDB-lite"/>
    </source>
</evidence>
<comment type="caution">
    <text evidence="2">The sequence shown here is derived from an EMBL/GenBank/DDBJ whole genome shotgun (WGS) entry which is preliminary data.</text>
</comment>
<organism evidence="2 3">
    <name type="scientific">Aeromonas enteropelogenes</name>
    <name type="common">Aeromonas trota</name>
    <dbReference type="NCBI Taxonomy" id="29489"/>
    <lineage>
        <taxon>Bacteria</taxon>
        <taxon>Pseudomonadati</taxon>
        <taxon>Pseudomonadota</taxon>
        <taxon>Gammaproteobacteria</taxon>
        <taxon>Aeromonadales</taxon>
        <taxon>Aeromonadaceae</taxon>
        <taxon>Aeromonas</taxon>
    </lineage>
</organism>